<dbReference type="Pfam" id="PF00989">
    <property type="entry name" value="PAS"/>
    <property type="match status" value="1"/>
</dbReference>
<evidence type="ECO:0000256" key="10">
    <source>
        <dbReference type="ARBA" id="ARBA00022741"/>
    </source>
</evidence>
<keyword evidence="14" id="KW-0843">Virulence</keyword>
<dbReference type="OrthoDB" id="5287260at2"/>
<keyword evidence="7" id="KW-0288">FMN</keyword>
<evidence type="ECO:0000256" key="6">
    <source>
        <dbReference type="ARBA" id="ARBA00022630"/>
    </source>
</evidence>
<dbReference type="PANTHER" id="PTHR41523:SF8">
    <property type="entry name" value="ETHYLENE RESPONSE SENSOR PROTEIN"/>
    <property type="match status" value="1"/>
</dbReference>
<dbReference type="PANTHER" id="PTHR41523">
    <property type="entry name" value="TWO-COMPONENT SYSTEM SENSOR PROTEIN"/>
    <property type="match status" value="1"/>
</dbReference>
<evidence type="ECO:0000256" key="12">
    <source>
        <dbReference type="ARBA" id="ARBA00022840"/>
    </source>
</evidence>
<evidence type="ECO:0000256" key="4">
    <source>
        <dbReference type="ARBA" id="ARBA00022553"/>
    </source>
</evidence>
<dbReference type="InterPro" id="IPR013767">
    <property type="entry name" value="PAS_fold"/>
</dbReference>
<evidence type="ECO:0000256" key="16">
    <source>
        <dbReference type="SAM" id="MobiDB-lite"/>
    </source>
</evidence>
<evidence type="ECO:0000256" key="2">
    <source>
        <dbReference type="ARBA" id="ARBA00012438"/>
    </source>
</evidence>
<feature type="domain" description="PAC" evidence="18">
    <location>
        <begin position="421"/>
        <end position="475"/>
    </location>
</feature>
<proteinExistence type="predicted"/>
<evidence type="ECO:0000256" key="14">
    <source>
        <dbReference type="ARBA" id="ARBA00023026"/>
    </source>
</evidence>
<evidence type="ECO:0000256" key="8">
    <source>
        <dbReference type="ARBA" id="ARBA00022679"/>
    </source>
</evidence>
<evidence type="ECO:0000256" key="5">
    <source>
        <dbReference type="ARBA" id="ARBA00022606"/>
    </source>
</evidence>
<evidence type="ECO:0000313" key="20">
    <source>
        <dbReference type="Proteomes" id="UP000249065"/>
    </source>
</evidence>
<dbReference type="CDD" id="cd00130">
    <property type="entry name" value="PAS"/>
    <property type="match status" value="1"/>
</dbReference>
<dbReference type="InterPro" id="IPR035965">
    <property type="entry name" value="PAS-like_dom_sf"/>
</dbReference>
<keyword evidence="11" id="KW-0418">Kinase</keyword>
<dbReference type="AlphaFoldDB" id="A0A327MBP8"/>
<evidence type="ECO:0000256" key="1">
    <source>
        <dbReference type="ARBA" id="ARBA00000085"/>
    </source>
</evidence>
<keyword evidence="4" id="KW-0597">Phosphoprotein</keyword>
<dbReference type="InterPro" id="IPR013656">
    <property type="entry name" value="PAS_4"/>
</dbReference>
<evidence type="ECO:0000256" key="3">
    <source>
        <dbReference type="ARBA" id="ARBA00022543"/>
    </source>
</evidence>
<dbReference type="InterPro" id="IPR001610">
    <property type="entry name" value="PAC"/>
</dbReference>
<dbReference type="GO" id="GO:0009881">
    <property type="term" value="F:photoreceptor activity"/>
    <property type="evidence" value="ECO:0007669"/>
    <property type="project" value="UniProtKB-KW"/>
</dbReference>
<comment type="catalytic activity">
    <reaction evidence="1">
        <text>ATP + protein L-histidine = ADP + protein N-phospho-L-histidine.</text>
        <dbReference type="EC" id="2.7.13.3"/>
    </reaction>
</comment>
<reference evidence="20" key="1">
    <citation type="submission" date="2018-06" db="EMBL/GenBank/DDBJ databases">
        <authorList>
            <person name="Khan S.A."/>
        </authorList>
    </citation>
    <scope>NUCLEOTIDE SEQUENCE [LARGE SCALE GENOMIC DNA]</scope>
    <source>
        <strain evidence="20">DB-1506</strain>
    </source>
</reference>
<dbReference type="GO" id="GO:0006355">
    <property type="term" value="P:regulation of DNA-templated transcription"/>
    <property type="evidence" value="ECO:0007669"/>
    <property type="project" value="InterPro"/>
</dbReference>
<dbReference type="Proteomes" id="UP000249065">
    <property type="component" value="Unassembled WGS sequence"/>
</dbReference>
<protein>
    <recommendedName>
        <fullName evidence="2">histidine kinase</fullName>
        <ecNumber evidence="2">2.7.13.3</ecNumber>
    </recommendedName>
</protein>
<keyword evidence="12" id="KW-0067">ATP-binding</keyword>
<dbReference type="Pfam" id="PF08448">
    <property type="entry name" value="PAS_4"/>
    <property type="match status" value="1"/>
</dbReference>
<keyword evidence="15" id="KW-0675">Receptor</keyword>
<evidence type="ECO:0000313" key="19">
    <source>
        <dbReference type="EMBL" id="RAI59584.1"/>
    </source>
</evidence>
<dbReference type="SMART" id="SM00091">
    <property type="entry name" value="PAS"/>
    <property type="match status" value="2"/>
</dbReference>
<keyword evidence="10" id="KW-0547">Nucleotide-binding</keyword>
<keyword evidence="8" id="KW-0808">Transferase</keyword>
<organism evidence="19 20">
    <name type="scientific">Roseicella frigidaeris</name>
    <dbReference type="NCBI Taxonomy" id="2230885"/>
    <lineage>
        <taxon>Bacteria</taxon>
        <taxon>Pseudomonadati</taxon>
        <taxon>Pseudomonadota</taxon>
        <taxon>Alphaproteobacteria</taxon>
        <taxon>Acetobacterales</taxon>
        <taxon>Roseomonadaceae</taxon>
        <taxon>Roseicella</taxon>
    </lineage>
</organism>
<dbReference type="EMBL" id="QLIX01000004">
    <property type="protein sequence ID" value="RAI59584.1"/>
    <property type="molecule type" value="Genomic_DNA"/>
</dbReference>
<feature type="region of interest" description="Disordered" evidence="16">
    <location>
        <begin position="1"/>
        <end position="33"/>
    </location>
</feature>
<keyword evidence="5" id="KW-0716">Sensory transduction</keyword>
<feature type="domain" description="PAS" evidence="17">
    <location>
        <begin position="348"/>
        <end position="420"/>
    </location>
</feature>
<dbReference type="Gene3D" id="3.30.450.20">
    <property type="entry name" value="PAS domain"/>
    <property type="match status" value="3"/>
</dbReference>
<keyword evidence="6" id="KW-0285">Flavoprotein</keyword>
<sequence>MDVWRLGATGARAGRSAPAPACRRRTHDGGRDPCRQGQWESIGSHLGNVPMDADVVPAFLLGGGEMGARIRAHDWSRTSLGPPEGWSAGLKTTVRTALTTRHPVFIFWGGEHLCLYNDAYSASLGPEKHPAILGMPGRTAWTEIWSVIGPQIESVMAGGEATWHENQYLPIIRHGGLQEVYWTYSYGPIHDEATPGGIGGVLVICTETTAQMRSEREKAAEARRLLSLFDQAPGFLCVLRGPDHVFDLVNAAYRALIGGRDPTGLPVREALPEIEGQGYFELLDRVYQTGQAYVGRGQRVLVEHSAGVPAEERFIDFIYQPIRDGDGTVAGILCEGSDVTERRRADETNARLAAIVASTTDAIIAFAADDTRILSWNKGAEALFGYAEAEALGAPAGLLVPPDQPDGEPTGVFHRTMRGERVHEHETVRVTKSGERIPVTVTASRMLASDGRVIGVAAIFRDMRQRKAAEERQALLAREVDHRAKNVLAVVQGLVQLTDAREPAAFKRAVAGRIAALARAHTLLAEDRWHGTDLRTLLAGELAPFLGEHRAELSGPRVALPPGAAQPMAMAIHEMATNALKYGALSAAAGRLAVSWYLASRSDGVPLLRLRWVETGGPPVVGAPGRRGFGSRVLEGTLQGQLGGRVSLVWEASGLICDVEVPLVAGAETAGADSDLLP</sequence>
<dbReference type="SUPFAM" id="SSF55785">
    <property type="entry name" value="PYP-like sensor domain (PAS domain)"/>
    <property type="match status" value="2"/>
</dbReference>
<dbReference type="InterPro" id="IPR036890">
    <property type="entry name" value="HATPase_C_sf"/>
</dbReference>
<dbReference type="EC" id="2.7.13.3" evidence="2"/>
<dbReference type="SMART" id="SM00086">
    <property type="entry name" value="PAC"/>
    <property type="match status" value="2"/>
</dbReference>
<keyword evidence="13" id="KW-0157">Chromophore</keyword>
<dbReference type="PROSITE" id="PS50113">
    <property type="entry name" value="PAC"/>
    <property type="match status" value="1"/>
</dbReference>
<evidence type="ECO:0000259" key="17">
    <source>
        <dbReference type="PROSITE" id="PS50112"/>
    </source>
</evidence>
<keyword evidence="20" id="KW-1185">Reference proteome</keyword>
<evidence type="ECO:0000256" key="9">
    <source>
        <dbReference type="ARBA" id="ARBA00022737"/>
    </source>
</evidence>
<evidence type="ECO:0000256" key="11">
    <source>
        <dbReference type="ARBA" id="ARBA00022777"/>
    </source>
</evidence>
<keyword evidence="3" id="KW-0600">Photoreceptor protein</keyword>
<dbReference type="InterPro" id="IPR000014">
    <property type="entry name" value="PAS"/>
</dbReference>
<dbReference type="Gene3D" id="3.30.565.10">
    <property type="entry name" value="Histidine kinase-like ATPase, C-terminal domain"/>
    <property type="match status" value="1"/>
</dbReference>
<dbReference type="NCBIfam" id="TIGR00229">
    <property type="entry name" value="sensory_box"/>
    <property type="match status" value="1"/>
</dbReference>
<dbReference type="GO" id="GO:0005524">
    <property type="term" value="F:ATP binding"/>
    <property type="evidence" value="ECO:0007669"/>
    <property type="project" value="UniProtKB-KW"/>
</dbReference>
<dbReference type="SMART" id="SM00911">
    <property type="entry name" value="HWE_HK"/>
    <property type="match status" value="1"/>
</dbReference>
<dbReference type="InterPro" id="IPR000700">
    <property type="entry name" value="PAS-assoc_C"/>
</dbReference>
<comment type="caution">
    <text evidence="19">The sequence shown here is derived from an EMBL/GenBank/DDBJ whole genome shotgun (WGS) entry which is preliminary data.</text>
</comment>
<evidence type="ECO:0000256" key="15">
    <source>
        <dbReference type="ARBA" id="ARBA00023170"/>
    </source>
</evidence>
<evidence type="ECO:0000259" key="18">
    <source>
        <dbReference type="PROSITE" id="PS50113"/>
    </source>
</evidence>
<feature type="compositionally biased region" description="Low complexity" evidence="16">
    <location>
        <begin position="1"/>
        <end position="21"/>
    </location>
</feature>
<name>A0A327MBP8_9PROT</name>
<gene>
    <name evidence="19" type="ORF">DOO78_08295</name>
</gene>
<accession>A0A327MBP8</accession>
<dbReference type="InterPro" id="IPR011102">
    <property type="entry name" value="Sig_transdc_His_kinase_HWE"/>
</dbReference>
<evidence type="ECO:0000256" key="13">
    <source>
        <dbReference type="ARBA" id="ARBA00022991"/>
    </source>
</evidence>
<dbReference type="Pfam" id="PF07536">
    <property type="entry name" value="HWE_HK"/>
    <property type="match status" value="1"/>
</dbReference>
<keyword evidence="9" id="KW-0677">Repeat</keyword>
<dbReference type="PROSITE" id="PS50112">
    <property type="entry name" value="PAS"/>
    <property type="match status" value="1"/>
</dbReference>
<evidence type="ECO:0000256" key="7">
    <source>
        <dbReference type="ARBA" id="ARBA00022643"/>
    </source>
</evidence>
<dbReference type="GO" id="GO:0004673">
    <property type="term" value="F:protein histidine kinase activity"/>
    <property type="evidence" value="ECO:0007669"/>
    <property type="project" value="UniProtKB-EC"/>
</dbReference>